<evidence type="ECO:0000313" key="3">
    <source>
        <dbReference type="Proteomes" id="UP000663848"/>
    </source>
</evidence>
<organism evidence="2 3">
    <name type="scientific">Rotaria socialis</name>
    <dbReference type="NCBI Taxonomy" id="392032"/>
    <lineage>
        <taxon>Eukaryota</taxon>
        <taxon>Metazoa</taxon>
        <taxon>Spiralia</taxon>
        <taxon>Gnathifera</taxon>
        <taxon>Rotifera</taxon>
        <taxon>Eurotatoria</taxon>
        <taxon>Bdelloidea</taxon>
        <taxon>Philodinida</taxon>
        <taxon>Philodinidae</taxon>
        <taxon>Rotaria</taxon>
    </lineage>
</organism>
<feature type="compositionally biased region" description="Basic and acidic residues" evidence="1">
    <location>
        <begin position="106"/>
        <end position="117"/>
    </location>
</feature>
<proteinExistence type="predicted"/>
<comment type="caution">
    <text evidence="2">The sequence shown here is derived from an EMBL/GenBank/DDBJ whole genome shotgun (WGS) entry which is preliminary data.</text>
</comment>
<feature type="compositionally biased region" description="Basic and acidic residues" evidence="1">
    <location>
        <begin position="28"/>
        <end position="47"/>
    </location>
</feature>
<feature type="non-terminal residue" evidence="2">
    <location>
        <position position="1001"/>
    </location>
</feature>
<feature type="region of interest" description="Disordered" evidence="1">
    <location>
        <begin position="903"/>
        <end position="930"/>
    </location>
</feature>
<name>A0A821VBH4_9BILA</name>
<reference evidence="2" key="1">
    <citation type="submission" date="2021-02" db="EMBL/GenBank/DDBJ databases">
        <authorList>
            <person name="Nowell W R."/>
        </authorList>
    </citation>
    <scope>NUCLEOTIDE SEQUENCE</scope>
</reference>
<sequence length="1001" mass="110267">TIEPELLVPKPSIESLTQIIKQATTIESAERKSYAEETLHPHIKEDATTESPPTSPGDVTNRDEVEHVKSTTVIQAPSSDIVAELNEPFDKLQTSLKTTPSEENPEDKNEEQKRHDEQISMQPLTEALPEILTTSAAPHQPTVEQILLEATKNEHILETPTIPSITETTKTILIVTPTELTVLEEEKIKPADLKDEELQHPIVTSSNIQISDEIIQDDPQKPVTESTTKPADHVSTEALTEAPREIIAIPVTLHQPIDTREEVQAIENQTIVEEPSSETIIELNKQLQEIESSLFGTPDEEKPAPVDIQHDDKQQLHTTPTNIETTEDITTQVQQPAITEPTTELADHVSTDALTEAVREIIAKPLIADMPTEQQQTTQASSLSSIIEIPTFTELTTTPEETIQPVDVKQQQLQQAIATSPHSGIVDQITMEKQQPVFVEPTTEVADRVSTQALTEAVREIIATPLIAKIPTKEHVEERTIETEAITKKSSSETIGELKTEIESSLFQTPDEGKPESMHIQHDDEQQLSTIPTNLETTEDITTQVQQPGITEPPTELADDVSTEALTEVVREIIARSAIADIPTEENVEQKTVESPTIVEIPAPAEIINTHEEIIEPVAVKEEQLLQAPITLATPDIVEEITKDDQQPSFKEPTAEAADHAYTEVLTEAVRAVTATPVIADLPKEEHVEERTIGTPTIVEIPASVEVTTTHEEKIELVAAKEDESQQAPLTQPTTDLADHVSAEALTEALREIIKTPLIADIPKEEHVELTTFETPLILEMPAPGELTTTHGEKLEPAAVKKEESHEPVAMSPPSEIIEVIAKEDHQTLVVDPSTELADRVSTQALTEAVSEIIPTLVIADILAQQHVEERTIEAETITEEPPSETIAEIKTEIEEIESSLFGTPDEEKPESVNIQHDDKQQLHTTPTNIETTEDITTQVQQPAITEPTTELAEHVSTEALTEAVREIIATQIIVDIPKEEHVQQPAFETPLIVEIPASVE</sequence>
<feature type="region of interest" description="Disordered" evidence="1">
    <location>
        <begin position="27"/>
        <end position="81"/>
    </location>
</feature>
<feature type="non-terminal residue" evidence="2">
    <location>
        <position position="1"/>
    </location>
</feature>
<feature type="compositionally biased region" description="Basic and acidic residues" evidence="1">
    <location>
        <begin position="60"/>
        <end position="69"/>
    </location>
</feature>
<evidence type="ECO:0000256" key="1">
    <source>
        <dbReference type="SAM" id="MobiDB-lite"/>
    </source>
</evidence>
<gene>
    <name evidence="2" type="ORF">QYT958_LOCUS30916</name>
</gene>
<dbReference type="AlphaFoldDB" id="A0A821VBH4"/>
<accession>A0A821VBH4</accession>
<evidence type="ECO:0000313" key="2">
    <source>
        <dbReference type="EMBL" id="CAF4904775.1"/>
    </source>
</evidence>
<protein>
    <submittedName>
        <fullName evidence="2">Uncharacterized protein</fullName>
    </submittedName>
</protein>
<feature type="compositionally biased region" description="Basic and acidic residues" evidence="1">
    <location>
        <begin position="906"/>
        <end position="922"/>
    </location>
</feature>
<feature type="region of interest" description="Disordered" evidence="1">
    <location>
        <begin position="94"/>
        <end position="117"/>
    </location>
</feature>
<dbReference type="EMBL" id="CAJOBR010012101">
    <property type="protein sequence ID" value="CAF4904775.1"/>
    <property type="molecule type" value="Genomic_DNA"/>
</dbReference>
<dbReference type="Proteomes" id="UP000663848">
    <property type="component" value="Unassembled WGS sequence"/>
</dbReference>